<dbReference type="EMBL" id="BK002797">
    <property type="protein sequence ID" value="DAA04302.1"/>
    <property type="molecule type" value="Genomic_DNA"/>
</dbReference>
<organism evidence="1">
    <name type="scientific">Drosophila melanogaster</name>
    <name type="common">Fruit fly</name>
    <dbReference type="NCBI Taxonomy" id="7227"/>
    <lineage>
        <taxon>Eukaryota</taxon>
        <taxon>Metazoa</taxon>
        <taxon>Ecdysozoa</taxon>
        <taxon>Arthropoda</taxon>
        <taxon>Hexapoda</taxon>
        <taxon>Insecta</taxon>
        <taxon>Pterygota</taxon>
        <taxon>Neoptera</taxon>
        <taxon>Endopterygota</taxon>
        <taxon>Diptera</taxon>
        <taxon>Brachycera</taxon>
        <taxon>Muscomorpha</taxon>
        <taxon>Ephydroidea</taxon>
        <taxon>Drosophilidae</taxon>
        <taxon>Drosophila</taxon>
        <taxon>Sophophora</taxon>
    </lineage>
</organism>
<protein>
    <submittedName>
        <fullName evidence="1">HDC15274</fullName>
    </submittedName>
</protein>
<reference evidence="1" key="1">
    <citation type="journal article" date="2003" name="Genome Biol.">
        <title>An integrated gene annotation and transcriptional profiling approach towards the full gene content of the Drosophila genome.</title>
        <authorList>
            <person name="Hild M."/>
            <person name="Beckmann B."/>
            <person name="Haas S.A."/>
            <person name="Koch B."/>
            <person name="Solovyev V."/>
            <person name="Busold C."/>
            <person name="Fellenberg K."/>
            <person name="Boutros M."/>
            <person name="Vingron M."/>
            <person name="Sauer F."/>
            <person name="Hoheisel J.D."/>
            <person name="Paro R."/>
        </authorList>
    </citation>
    <scope>NUCLEOTIDE SEQUENCE</scope>
</reference>
<proteinExistence type="predicted"/>
<evidence type="ECO:0000313" key="1">
    <source>
        <dbReference type="EMBL" id="DAA04302.1"/>
    </source>
</evidence>
<dbReference type="AlphaFoldDB" id="Q6IJB9"/>
<gene>
    <name evidence="1" type="ORF">HDC15274</name>
</gene>
<accession>Q6IJB9</accession>
<name>Q6IJB9_DROME</name>
<sequence length="208" mass="22416">MVSGQVESKPPPHKGLKLSAGCRSTVIMTLMKTNTDVAPVHASHLHLPFSSSSSASATCCGVSYLAATSISLAQLVCILAKPSRLWLDTTTTPTGLKPPPSGVLTAKPPAAWNRPKSLRLSGTHTRIRIFNYVSVWLRSSARFVNWRRGVWSGVEWIGWSEAEWSVNASPQRLAGFGAAPGNNHFGGHYAGPMGYARFVAQLPRKRAP</sequence>